<dbReference type="KEGG" id="mmaa:FR932_02850"/>
<dbReference type="Gene3D" id="3.30.450.20">
    <property type="entry name" value="PAS domain"/>
    <property type="match status" value="1"/>
</dbReference>
<evidence type="ECO:0000259" key="4">
    <source>
        <dbReference type="PROSITE" id="PS50885"/>
    </source>
</evidence>
<dbReference type="Gene3D" id="6.10.340.10">
    <property type="match status" value="1"/>
</dbReference>
<reference evidence="6 7" key="1">
    <citation type="submission" date="2019-09" db="EMBL/GenBank/DDBJ databases">
        <title>Hybrid Assembly of the complete Genome of the Deep-Sea Bacterium Moritella marina from long Nanopore and Illumina reads.</title>
        <authorList>
            <person name="Magin S."/>
            <person name="Georgoulis A."/>
            <person name="Papadimitriou K."/>
            <person name="Iliakis G."/>
            <person name="Vorgias C.E."/>
        </authorList>
    </citation>
    <scope>NUCLEOTIDE SEQUENCE [LARGE SCALE GENOMIC DNA]</scope>
    <source>
        <strain evidence="6 7">MP-1</strain>
    </source>
</reference>
<keyword evidence="2" id="KW-0812">Transmembrane</keyword>
<dbReference type="PANTHER" id="PTHR46663:SF3">
    <property type="entry name" value="SLL0267 PROTEIN"/>
    <property type="match status" value="1"/>
</dbReference>
<feature type="domain" description="HAMP" evidence="4">
    <location>
        <begin position="357"/>
        <end position="410"/>
    </location>
</feature>
<dbReference type="Pfam" id="PF13426">
    <property type="entry name" value="PAS_9"/>
    <property type="match status" value="1"/>
</dbReference>
<keyword evidence="7" id="KW-1185">Reference proteome</keyword>
<dbReference type="Pfam" id="PF00672">
    <property type="entry name" value="HAMP"/>
    <property type="match status" value="1"/>
</dbReference>
<evidence type="ECO:0000256" key="2">
    <source>
        <dbReference type="SAM" id="Phobius"/>
    </source>
</evidence>
<dbReference type="InterPro" id="IPR000014">
    <property type="entry name" value="PAS"/>
</dbReference>
<feature type="domain" description="PAS" evidence="3">
    <location>
        <begin position="411"/>
        <end position="480"/>
    </location>
</feature>
<dbReference type="RefSeq" id="WP_019443041.1">
    <property type="nucleotide sequence ID" value="NZ_ALOE01000039.1"/>
</dbReference>
<gene>
    <name evidence="6" type="ORF">FR932_02850</name>
</gene>
<proteinExistence type="predicted"/>
<dbReference type="NCBIfam" id="TIGR00254">
    <property type="entry name" value="GGDEF"/>
    <property type="match status" value="1"/>
</dbReference>
<organism evidence="6 7">
    <name type="scientific">Moritella marina ATCC 15381</name>
    <dbReference type="NCBI Taxonomy" id="1202962"/>
    <lineage>
        <taxon>Bacteria</taxon>
        <taxon>Pseudomonadati</taxon>
        <taxon>Pseudomonadota</taxon>
        <taxon>Gammaproteobacteria</taxon>
        <taxon>Alteromonadales</taxon>
        <taxon>Moritellaceae</taxon>
        <taxon>Moritella</taxon>
    </lineage>
</organism>
<evidence type="ECO:0000259" key="5">
    <source>
        <dbReference type="PROSITE" id="PS50887"/>
    </source>
</evidence>
<dbReference type="SMART" id="SM00267">
    <property type="entry name" value="GGDEF"/>
    <property type="match status" value="1"/>
</dbReference>
<evidence type="ECO:0000259" key="3">
    <source>
        <dbReference type="PROSITE" id="PS50112"/>
    </source>
</evidence>
<dbReference type="GO" id="GO:0003824">
    <property type="term" value="F:catalytic activity"/>
    <property type="evidence" value="ECO:0007669"/>
    <property type="project" value="UniProtKB-ARBA"/>
</dbReference>
<dbReference type="InterPro" id="IPR043128">
    <property type="entry name" value="Rev_trsase/Diguanyl_cyclase"/>
</dbReference>
<evidence type="ECO:0000313" key="6">
    <source>
        <dbReference type="EMBL" id="QFI36849.1"/>
    </source>
</evidence>
<dbReference type="PROSITE" id="PS50112">
    <property type="entry name" value="PAS"/>
    <property type="match status" value="1"/>
</dbReference>
<evidence type="ECO:0000313" key="7">
    <source>
        <dbReference type="Proteomes" id="UP000327424"/>
    </source>
</evidence>
<keyword evidence="2" id="KW-1133">Transmembrane helix</keyword>
<comment type="cofactor">
    <cofactor evidence="1">
        <name>Mg(2+)</name>
        <dbReference type="ChEBI" id="CHEBI:18420"/>
    </cofactor>
</comment>
<dbReference type="Proteomes" id="UP000327424">
    <property type="component" value="Chromosome"/>
</dbReference>
<dbReference type="InterPro" id="IPR035965">
    <property type="entry name" value="PAS-like_dom_sf"/>
</dbReference>
<feature type="transmembrane region" description="Helical" evidence="2">
    <location>
        <begin position="335"/>
        <end position="355"/>
    </location>
</feature>
<dbReference type="OrthoDB" id="9812260at2"/>
<dbReference type="NCBIfam" id="TIGR00229">
    <property type="entry name" value="sensory_box"/>
    <property type="match status" value="1"/>
</dbReference>
<dbReference type="SUPFAM" id="SSF55073">
    <property type="entry name" value="Nucleotide cyclase"/>
    <property type="match status" value="1"/>
</dbReference>
<dbReference type="InterPro" id="IPR052163">
    <property type="entry name" value="DGC-Regulatory_Protein"/>
</dbReference>
<keyword evidence="2" id="KW-0472">Membrane</keyword>
<dbReference type="SMART" id="SM00091">
    <property type="entry name" value="PAS"/>
    <property type="match status" value="1"/>
</dbReference>
<evidence type="ECO:0000256" key="1">
    <source>
        <dbReference type="ARBA" id="ARBA00001946"/>
    </source>
</evidence>
<dbReference type="GO" id="GO:0007165">
    <property type="term" value="P:signal transduction"/>
    <property type="evidence" value="ECO:0007669"/>
    <property type="project" value="InterPro"/>
</dbReference>
<name>A0A5J6WFW6_MORMI</name>
<dbReference type="AlphaFoldDB" id="A0A5J6WFW6"/>
<dbReference type="EMBL" id="CP044399">
    <property type="protein sequence ID" value="QFI36849.1"/>
    <property type="molecule type" value="Genomic_DNA"/>
</dbReference>
<dbReference type="PROSITE" id="PS50885">
    <property type="entry name" value="HAMP"/>
    <property type="match status" value="1"/>
</dbReference>
<dbReference type="InterPro" id="IPR003660">
    <property type="entry name" value="HAMP_dom"/>
</dbReference>
<dbReference type="SUPFAM" id="SSF158472">
    <property type="entry name" value="HAMP domain-like"/>
    <property type="match status" value="1"/>
</dbReference>
<dbReference type="Pfam" id="PF00990">
    <property type="entry name" value="GGDEF"/>
    <property type="match status" value="1"/>
</dbReference>
<dbReference type="CDD" id="cd06225">
    <property type="entry name" value="HAMP"/>
    <property type="match status" value="1"/>
</dbReference>
<dbReference type="GO" id="GO:0016020">
    <property type="term" value="C:membrane"/>
    <property type="evidence" value="ECO:0007669"/>
    <property type="project" value="InterPro"/>
</dbReference>
<dbReference type="PANTHER" id="PTHR46663">
    <property type="entry name" value="DIGUANYLATE CYCLASE DGCT-RELATED"/>
    <property type="match status" value="1"/>
</dbReference>
<sequence>MSSHNISLFKHIKLSTLGLFFTCGFALSALIFIASSMIINSNVTLASSVWTEYKTNKSEKIRIDSALRSSLGYGGAIHEFKNYLLRPEPWRIERVQAKLGAVNAAITQFNTLGPTNAQTIALTDIKNMVDAYSTALVQAERLFNQGLQPLAVDKQVIIDDSLAMRGLQILNQELQRELHINNTNIDNTSNGNPDITKADIAVKLRSALGYGGFIHNFKNAVLRGDEKYIAEADSCLIKAESLINLYRSKGLTSAEHISLEDISRTLASYKQAIGTIRQLVSQNASPQYIDQQVKINDTSALRGLAVLDREIVIQIEQSADNVSATLDFVTKLISWLSWFTIIFTTAFIIAAILLMRNRLMNPIKELIHAMKTLAEGNFNIKIFATDRDNEIGEMARALEIFTANALKHRDSEAQVQAVINTAVHAIVTTNERGVILAFNPAALAIFDYELDDIIGRNIKLLMPQASKAFTDSVQGKVYEEDALRANGVHFPIELSVNEMTVGNKLMYTTVIHDITARKAAEAEIRKLAMTDPLTGVANRNQFELRIEEAIQVAEQNNKSVGLLLLDLNKFKPVNDTYGHHVGDQLLKDVAARMVDASRQTDTVARLGGDEFAIIFNHLDTPECIKVPFERLVSELSRPYVVNDMILDVSASMGVSMYPQDDTNVDELLRKADLAMYKHKNIELVS</sequence>
<protein>
    <submittedName>
        <fullName evidence="6">Diguanylate cyclase</fullName>
    </submittedName>
</protein>
<feature type="domain" description="GGDEF" evidence="5">
    <location>
        <begin position="558"/>
        <end position="685"/>
    </location>
</feature>
<accession>A0A5J6WFW6</accession>
<dbReference type="CDD" id="cd00130">
    <property type="entry name" value="PAS"/>
    <property type="match status" value="1"/>
</dbReference>
<dbReference type="SUPFAM" id="SSF55785">
    <property type="entry name" value="PYP-like sensor domain (PAS domain)"/>
    <property type="match status" value="1"/>
</dbReference>
<dbReference type="Gene3D" id="3.30.70.270">
    <property type="match status" value="1"/>
</dbReference>
<dbReference type="SMART" id="SM00304">
    <property type="entry name" value="HAMP"/>
    <property type="match status" value="1"/>
</dbReference>
<dbReference type="InterPro" id="IPR029787">
    <property type="entry name" value="Nucleotide_cyclase"/>
</dbReference>
<dbReference type="PROSITE" id="PS50887">
    <property type="entry name" value="GGDEF"/>
    <property type="match status" value="1"/>
</dbReference>
<dbReference type="FunFam" id="3.30.70.270:FF:000001">
    <property type="entry name" value="Diguanylate cyclase domain protein"/>
    <property type="match status" value="1"/>
</dbReference>
<dbReference type="InterPro" id="IPR000160">
    <property type="entry name" value="GGDEF_dom"/>
</dbReference>
<dbReference type="CDD" id="cd01949">
    <property type="entry name" value="GGDEF"/>
    <property type="match status" value="1"/>
</dbReference>